<dbReference type="PROSITE" id="PS51090">
    <property type="entry name" value="CORTACTIN"/>
    <property type="match status" value="4"/>
</dbReference>
<dbReference type="PANTHER" id="PTHR10829:SF5">
    <property type="entry name" value="HEMATOPOIETIC LINEAGE CELL-SPECIFIC PROTEIN"/>
    <property type="match status" value="1"/>
</dbReference>
<name>A0ABQ0FLY0_APOSI</name>
<dbReference type="PRINTS" id="PR00499">
    <property type="entry name" value="P67PHOX"/>
</dbReference>
<dbReference type="Proteomes" id="UP001623349">
    <property type="component" value="Unassembled WGS sequence"/>
</dbReference>
<dbReference type="InterPro" id="IPR036028">
    <property type="entry name" value="SH3-like_dom_sf"/>
</dbReference>
<evidence type="ECO:0000313" key="8">
    <source>
        <dbReference type="Proteomes" id="UP001623349"/>
    </source>
</evidence>
<dbReference type="PANTHER" id="PTHR10829">
    <property type="entry name" value="CORTACTIN AND DREBRIN"/>
    <property type="match status" value="1"/>
</dbReference>
<dbReference type="InterPro" id="IPR003134">
    <property type="entry name" value="Hs1_Cortactin"/>
</dbReference>
<proteinExistence type="predicted"/>
<dbReference type="SMART" id="SM00326">
    <property type="entry name" value="SH3"/>
    <property type="match status" value="1"/>
</dbReference>
<sequence>MWKSVVGHDVSVSVETQGDDWDTDPDFVNDISEKEQRWGAKTIEGSGRTEHIKSPYDDGTQPVAVYPLGSCSLHGIIHQLRNKVSEEHDILKKRELESGPKASHGYGGRFGVERDRMDKSAVGHEYVANVEKHSSQTDAARGFGGKYGVERDRADKSAVGFDYKGEVEKHASQKDYSHGFGGRYGVEKDKRDKAALGYDYKGETEKHESQRDYAKGFGGQYGIQKDRVDKSAVGFDEMEAPTTAYKKTTPVEAASSGARGLKAKFESMAEEKRKREEEEKAQQMARQQQERKAVVKMSRQAQQPPVPEEEPAVPAQLSKNISTEIWPPQKSYIQSETETERNRREYPVPSLSMRQSPLKNPLEDNEEPPALPPRTPEGLQVVEEPVYEATPEPEPELEPEPDYEDVGELDPQDGEAEGDYEDVLEPEDTPSLSYQAGPSAGAGGAGISAVALYDYQGEGSDELSFDPDDIITDIEMVDEGWWRGQCRGHFGLFPANYVKLL</sequence>
<dbReference type="Pfam" id="PF02218">
    <property type="entry name" value="HS1_rep"/>
    <property type="match status" value="4"/>
</dbReference>
<dbReference type="Gene3D" id="2.30.30.40">
    <property type="entry name" value="SH3 Domains"/>
    <property type="match status" value="1"/>
</dbReference>
<accession>A0ABQ0FLY0</accession>
<evidence type="ECO:0000256" key="2">
    <source>
        <dbReference type="ARBA" id="ARBA00022553"/>
    </source>
</evidence>
<protein>
    <submittedName>
        <fullName evidence="7">Hematopoietic lineage cell-specific protein</fullName>
    </submittedName>
</protein>
<evidence type="ECO:0000256" key="3">
    <source>
        <dbReference type="ARBA" id="ARBA00022737"/>
    </source>
</evidence>
<feature type="region of interest" description="Disordered" evidence="5">
    <location>
        <begin position="269"/>
        <end position="445"/>
    </location>
</feature>
<reference evidence="7 8" key="1">
    <citation type="submission" date="2024-08" db="EMBL/GenBank/DDBJ databases">
        <title>The draft genome of Apodemus speciosus.</title>
        <authorList>
            <person name="Nabeshima K."/>
            <person name="Suzuki S."/>
            <person name="Onuma M."/>
        </authorList>
    </citation>
    <scope>NUCLEOTIDE SEQUENCE [LARGE SCALE GENOMIC DNA]</scope>
    <source>
        <strain evidence="7">IB14-021</strain>
    </source>
</reference>
<feature type="compositionally biased region" description="Basic and acidic residues" evidence="5">
    <location>
        <begin position="269"/>
        <end position="281"/>
    </location>
</feature>
<dbReference type="EMBL" id="BAAFST010000016">
    <property type="protein sequence ID" value="GAB1300254.1"/>
    <property type="molecule type" value="Genomic_DNA"/>
</dbReference>
<dbReference type="SUPFAM" id="SSF50044">
    <property type="entry name" value="SH3-domain"/>
    <property type="match status" value="1"/>
</dbReference>
<gene>
    <name evidence="7" type="ORF">APTSU1_001549200</name>
</gene>
<feature type="domain" description="SH3" evidence="6">
    <location>
        <begin position="444"/>
        <end position="501"/>
    </location>
</feature>
<dbReference type="PROSITE" id="PS50002">
    <property type="entry name" value="SH3"/>
    <property type="match status" value="1"/>
</dbReference>
<evidence type="ECO:0000313" key="7">
    <source>
        <dbReference type="EMBL" id="GAB1300254.1"/>
    </source>
</evidence>
<keyword evidence="1 4" id="KW-0728">SH3 domain</keyword>
<dbReference type="PRINTS" id="PR00452">
    <property type="entry name" value="SH3DOMAIN"/>
</dbReference>
<organism evidence="7 8">
    <name type="scientific">Apodemus speciosus</name>
    <name type="common">Large Japanese field mouse</name>
    <dbReference type="NCBI Taxonomy" id="105296"/>
    <lineage>
        <taxon>Eukaryota</taxon>
        <taxon>Metazoa</taxon>
        <taxon>Chordata</taxon>
        <taxon>Craniata</taxon>
        <taxon>Vertebrata</taxon>
        <taxon>Euteleostomi</taxon>
        <taxon>Mammalia</taxon>
        <taxon>Eutheria</taxon>
        <taxon>Euarchontoglires</taxon>
        <taxon>Glires</taxon>
        <taxon>Rodentia</taxon>
        <taxon>Myomorpha</taxon>
        <taxon>Muroidea</taxon>
        <taxon>Muridae</taxon>
        <taxon>Murinae</taxon>
        <taxon>Apodemus</taxon>
    </lineage>
</organism>
<keyword evidence="2" id="KW-0597">Phosphoprotein</keyword>
<dbReference type="InterPro" id="IPR035716">
    <property type="entry name" value="Cortactin_SH3"/>
</dbReference>
<keyword evidence="3" id="KW-0677">Repeat</keyword>
<feature type="compositionally biased region" description="Acidic residues" evidence="5">
    <location>
        <begin position="391"/>
        <end position="428"/>
    </location>
</feature>
<dbReference type="InterPro" id="IPR001452">
    <property type="entry name" value="SH3_domain"/>
</dbReference>
<evidence type="ECO:0000256" key="5">
    <source>
        <dbReference type="SAM" id="MobiDB-lite"/>
    </source>
</evidence>
<evidence type="ECO:0000256" key="4">
    <source>
        <dbReference type="PROSITE-ProRule" id="PRU00192"/>
    </source>
</evidence>
<comment type="caution">
    <text evidence="7">The sequence shown here is derived from an EMBL/GenBank/DDBJ whole genome shotgun (WGS) entry which is preliminary data.</text>
</comment>
<evidence type="ECO:0000259" key="6">
    <source>
        <dbReference type="PROSITE" id="PS50002"/>
    </source>
</evidence>
<dbReference type="CDD" id="cd11959">
    <property type="entry name" value="SH3_Cortactin"/>
    <property type="match status" value="1"/>
</dbReference>
<keyword evidence="8" id="KW-1185">Reference proteome</keyword>
<evidence type="ECO:0000256" key="1">
    <source>
        <dbReference type="ARBA" id="ARBA00022443"/>
    </source>
</evidence>
<dbReference type="Pfam" id="PF00018">
    <property type="entry name" value="SH3_1"/>
    <property type="match status" value="1"/>
</dbReference>